<organism evidence="2 3">
    <name type="scientific">Tachysurus vachellii</name>
    <name type="common">Darkbarbel catfish</name>
    <name type="synonym">Pelteobagrus vachellii</name>
    <dbReference type="NCBI Taxonomy" id="175792"/>
    <lineage>
        <taxon>Eukaryota</taxon>
        <taxon>Metazoa</taxon>
        <taxon>Chordata</taxon>
        <taxon>Craniata</taxon>
        <taxon>Vertebrata</taxon>
        <taxon>Euteleostomi</taxon>
        <taxon>Actinopterygii</taxon>
        <taxon>Neopterygii</taxon>
        <taxon>Teleostei</taxon>
        <taxon>Ostariophysi</taxon>
        <taxon>Siluriformes</taxon>
        <taxon>Bagridae</taxon>
        <taxon>Tachysurus</taxon>
    </lineage>
</organism>
<gene>
    <name evidence="2" type="ORF">Q7C36_021523</name>
</gene>
<evidence type="ECO:0000256" key="1">
    <source>
        <dbReference type="SAM" id="MobiDB-lite"/>
    </source>
</evidence>
<name>A0AA88J9B9_TACVA</name>
<evidence type="ECO:0000313" key="2">
    <source>
        <dbReference type="EMBL" id="KAK2819877.1"/>
    </source>
</evidence>
<sequence>MKHIFRRQVDRRRSSAAPASNTESNRPACEAQVQTPPAVSAVSCLPAISRVMPRQPVFVIGKLHLSSETSADPKPGPNSFTPTARGLVGIMELAVV</sequence>
<dbReference type="EMBL" id="JAVHJS010000023">
    <property type="protein sequence ID" value="KAK2819877.1"/>
    <property type="molecule type" value="Genomic_DNA"/>
</dbReference>
<protein>
    <submittedName>
        <fullName evidence="2">Uncharacterized protein</fullName>
    </submittedName>
</protein>
<dbReference type="AlphaFoldDB" id="A0AA88J9B9"/>
<accession>A0AA88J9B9</accession>
<comment type="caution">
    <text evidence="2">The sequence shown here is derived from an EMBL/GenBank/DDBJ whole genome shotgun (WGS) entry which is preliminary data.</text>
</comment>
<dbReference type="Proteomes" id="UP001187315">
    <property type="component" value="Unassembled WGS sequence"/>
</dbReference>
<proteinExistence type="predicted"/>
<keyword evidence="3" id="KW-1185">Reference proteome</keyword>
<feature type="region of interest" description="Disordered" evidence="1">
    <location>
        <begin position="1"/>
        <end position="33"/>
    </location>
</feature>
<reference evidence="2" key="1">
    <citation type="submission" date="2023-08" db="EMBL/GenBank/DDBJ databases">
        <title>Pelteobagrus vachellii genome.</title>
        <authorList>
            <person name="Liu H."/>
        </authorList>
    </citation>
    <scope>NUCLEOTIDE SEQUENCE</scope>
    <source>
        <strain evidence="2">PRFRI_2022a</strain>
        <tissue evidence="2">Muscle</tissue>
    </source>
</reference>
<evidence type="ECO:0000313" key="3">
    <source>
        <dbReference type="Proteomes" id="UP001187315"/>
    </source>
</evidence>